<accession>A0A3Q7I2X3</accession>
<reference evidence="1" key="1">
    <citation type="journal article" date="2012" name="Nature">
        <title>The tomato genome sequence provides insights into fleshy fruit evolution.</title>
        <authorList>
            <consortium name="Tomato Genome Consortium"/>
        </authorList>
    </citation>
    <scope>NUCLEOTIDE SEQUENCE [LARGE SCALE GENOMIC DNA]</scope>
    <source>
        <strain evidence="1">cv. Heinz 1706</strain>
    </source>
</reference>
<dbReference type="AlphaFoldDB" id="A0A3Q7I2X3"/>
<keyword evidence="2" id="KW-1185">Reference proteome</keyword>
<organism evidence="1">
    <name type="scientific">Solanum lycopersicum</name>
    <name type="common">Tomato</name>
    <name type="synonym">Lycopersicon esculentum</name>
    <dbReference type="NCBI Taxonomy" id="4081"/>
    <lineage>
        <taxon>Eukaryota</taxon>
        <taxon>Viridiplantae</taxon>
        <taxon>Streptophyta</taxon>
        <taxon>Embryophyta</taxon>
        <taxon>Tracheophyta</taxon>
        <taxon>Spermatophyta</taxon>
        <taxon>Magnoliopsida</taxon>
        <taxon>eudicotyledons</taxon>
        <taxon>Gunneridae</taxon>
        <taxon>Pentapetalae</taxon>
        <taxon>asterids</taxon>
        <taxon>lamiids</taxon>
        <taxon>Solanales</taxon>
        <taxon>Solanaceae</taxon>
        <taxon>Solanoideae</taxon>
        <taxon>Solaneae</taxon>
        <taxon>Solanum</taxon>
        <taxon>Solanum subgen. Lycopersicon</taxon>
    </lineage>
</organism>
<evidence type="ECO:0000313" key="1">
    <source>
        <dbReference type="EnsemblPlants" id="Solyc09g042728.1.1"/>
    </source>
</evidence>
<proteinExistence type="predicted"/>
<sequence length="156" mass="17667">MTIDEIVDAILGAKSGYIKGLGYGPKPDTTRATQRKRPTEVVVENQQSQITTLNSQLEVVLAREDDILKQVQQFMSSSPSRQSFVQKVCKDDEKLEIHGRNDLIWELMTSMMSVTVRSLDEIKVPPLLVVKILLKHSLGKRQLDFAHVKKSSEVYE</sequence>
<dbReference type="Gramene" id="Solyc09g042728.1.1">
    <property type="protein sequence ID" value="Solyc09g042728.1.1"/>
    <property type="gene ID" value="Solyc09g042728.1"/>
</dbReference>
<evidence type="ECO:0000313" key="2">
    <source>
        <dbReference type="Proteomes" id="UP000004994"/>
    </source>
</evidence>
<dbReference type="Proteomes" id="UP000004994">
    <property type="component" value="Chromosome 9"/>
</dbReference>
<dbReference type="InParanoid" id="A0A3Q7I2X3"/>
<reference evidence="1" key="2">
    <citation type="submission" date="2019-01" db="UniProtKB">
        <authorList>
            <consortium name="EnsemblPlants"/>
        </authorList>
    </citation>
    <scope>IDENTIFICATION</scope>
    <source>
        <strain evidence="1">cv. Heinz 1706</strain>
    </source>
</reference>
<name>A0A3Q7I2X3_SOLLC</name>
<dbReference type="EnsemblPlants" id="Solyc09g042728.1.1">
    <property type="protein sequence ID" value="Solyc09g042728.1.1"/>
    <property type="gene ID" value="Solyc09g042728.1"/>
</dbReference>
<protein>
    <submittedName>
        <fullName evidence="1">Uncharacterized protein</fullName>
    </submittedName>
</protein>